<evidence type="ECO:0008006" key="4">
    <source>
        <dbReference type="Google" id="ProtNLM"/>
    </source>
</evidence>
<name>A0ABS0Y8U2_9BACT</name>
<protein>
    <recommendedName>
        <fullName evidence="4">Lipoprotein</fullName>
    </recommendedName>
</protein>
<gene>
    <name evidence="2" type="ORF">JFN91_00670</name>
</gene>
<keyword evidence="1" id="KW-0732">Signal</keyword>
<comment type="caution">
    <text evidence="2">The sequence shown here is derived from an EMBL/GenBank/DDBJ whole genome shotgun (WGS) entry which is preliminary data.</text>
</comment>
<keyword evidence="3" id="KW-1185">Reference proteome</keyword>
<evidence type="ECO:0000313" key="3">
    <source>
        <dbReference type="Proteomes" id="UP000614714"/>
    </source>
</evidence>
<sequence>MKRMLLVAAAMSALMVAGCTSDPLSFRKCNMTNAKVIGPTEGSSTGIMLFQFIPINQNHRFNAAYNDAISKVGATCLNDPVVEERWFWAYVLNGYSFTVKGTAVREAP</sequence>
<feature type="signal peptide" evidence="1">
    <location>
        <begin position="1"/>
        <end position="17"/>
    </location>
</feature>
<feature type="chain" id="PRO_5045322535" description="Lipoprotein" evidence="1">
    <location>
        <begin position="18"/>
        <end position="108"/>
    </location>
</feature>
<dbReference type="Proteomes" id="UP000614714">
    <property type="component" value="Unassembled WGS sequence"/>
</dbReference>
<reference evidence="2 3" key="1">
    <citation type="submission" date="2020-12" db="EMBL/GenBank/DDBJ databases">
        <title>Geomonas sp. Red421, isolated from paddy soil.</title>
        <authorList>
            <person name="Xu Z."/>
            <person name="Zhang Z."/>
            <person name="Masuda Y."/>
            <person name="Itoh H."/>
            <person name="Senoo K."/>
        </authorList>
    </citation>
    <scope>NUCLEOTIDE SEQUENCE [LARGE SCALE GENOMIC DNA]</scope>
    <source>
        <strain evidence="2 3">Red421</strain>
    </source>
</reference>
<dbReference type="PROSITE" id="PS51257">
    <property type="entry name" value="PROKAR_LIPOPROTEIN"/>
    <property type="match status" value="1"/>
</dbReference>
<dbReference type="EMBL" id="JAEMHL010000001">
    <property type="protein sequence ID" value="MBJ6748718.1"/>
    <property type="molecule type" value="Genomic_DNA"/>
</dbReference>
<accession>A0ABS0Y8U2</accession>
<evidence type="ECO:0000256" key="1">
    <source>
        <dbReference type="SAM" id="SignalP"/>
    </source>
</evidence>
<evidence type="ECO:0000313" key="2">
    <source>
        <dbReference type="EMBL" id="MBJ6748718.1"/>
    </source>
</evidence>
<organism evidence="2 3">
    <name type="scientific">Geomonas anaerohicana</name>
    <dbReference type="NCBI Taxonomy" id="2798583"/>
    <lineage>
        <taxon>Bacteria</taxon>
        <taxon>Pseudomonadati</taxon>
        <taxon>Thermodesulfobacteriota</taxon>
        <taxon>Desulfuromonadia</taxon>
        <taxon>Geobacterales</taxon>
        <taxon>Geobacteraceae</taxon>
        <taxon>Geomonas</taxon>
    </lineage>
</organism>
<proteinExistence type="predicted"/>
<dbReference type="RefSeq" id="WP_199387300.1">
    <property type="nucleotide sequence ID" value="NZ_JAEMHL010000001.1"/>
</dbReference>